<feature type="region of interest" description="Disordered" evidence="1">
    <location>
        <begin position="189"/>
        <end position="230"/>
    </location>
</feature>
<comment type="caution">
    <text evidence="2">The sequence shown here is derived from an EMBL/GenBank/DDBJ whole genome shotgun (WGS) entry which is preliminary data.</text>
</comment>
<feature type="compositionally biased region" description="Gly residues" evidence="1">
    <location>
        <begin position="82"/>
        <end position="93"/>
    </location>
</feature>
<dbReference type="Proteomes" id="UP000613740">
    <property type="component" value="Unassembled WGS sequence"/>
</dbReference>
<feature type="compositionally biased region" description="Low complexity" evidence="1">
    <location>
        <begin position="105"/>
        <end position="130"/>
    </location>
</feature>
<evidence type="ECO:0000256" key="1">
    <source>
        <dbReference type="SAM" id="MobiDB-lite"/>
    </source>
</evidence>
<organism evidence="2 3">
    <name type="scientific">Chlamydomonas schloesseri</name>
    <dbReference type="NCBI Taxonomy" id="2026947"/>
    <lineage>
        <taxon>Eukaryota</taxon>
        <taxon>Viridiplantae</taxon>
        <taxon>Chlorophyta</taxon>
        <taxon>core chlorophytes</taxon>
        <taxon>Chlorophyceae</taxon>
        <taxon>CS clade</taxon>
        <taxon>Chlamydomonadales</taxon>
        <taxon>Chlamydomonadaceae</taxon>
        <taxon>Chlamydomonas</taxon>
    </lineage>
</organism>
<dbReference type="AlphaFoldDB" id="A0A835VRZ8"/>
<protein>
    <submittedName>
        <fullName evidence="2">Uncharacterized protein</fullName>
    </submittedName>
</protein>
<feature type="compositionally biased region" description="Polar residues" evidence="1">
    <location>
        <begin position="38"/>
        <end position="48"/>
    </location>
</feature>
<feature type="compositionally biased region" description="Low complexity" evidence="1">
    <location>
        <begin position="70"/>
        <end position="81"/>
    </location>
</feature>
<feature type="compositionally biased region" description="Gly residues" evidence="1">
    <location>
        <begin position="189"/>
        <end position="199"/>
    </location>
</feature>
<feature type="compositionally biased region" description="Low complexity" evidence="1">
    <location>
        <begin position="9"/>
        <end position="24"/>
    </location>
</feature>
<dbReference type="OrthoDB" id="546308at2759"/>
<sequence>MAPRPKTKAAQAAADLAAEPLLGSHSDDGDHDDVLNARDQQMQDNLQSFLAAAGGNKGGGKLQPLRPMPALGNSNANAAGKSGAGAVGGGGAARPGLQQGSKPVPQQAQAAKRRPAAGGQTAAQRAHAAAAAAAQGAAAAAAAPAAGGGAADGHGGGGGAGGLGGAEAELNAALASMAAVAGGNDRGGMPSAGGAGGSGSKRKQEAAGVAAPTARGKQIRSGGSGMATTTPAAAVPLTTDRDGLPTLEGLRAWSAGLVTALNDKVSGPLMVPVIKAIEEGFNKLNRRAAADHLEVEKHIKTSNKSLQTAASQHAAVQRDVQDMLEALLDDLESGRTELLGALRTEVVAPLEAGLTGLAAKYKIRLSAAD</sequence>
<feature type="region of interest" description="Disordered" evidence="1">
    <location>
        <begin position="1"/>
        <end position="130"/>
    </location>
</feature>
<evidence type="ECO:0000313" key="3">
    <source>
        <dbReference type="Proteomes" id="UP000613740"/>
    </source>
</evidence>
<keyword evidence="3" id="KW-1185">Reference proteome</keyword>
<feature type="compositionally biased region" description="Basic and acidic residues" evidence="1">
    <location>
        <begin position="25"/>
        <end position="36"/>
    </location>
</feature>
<name>A0A835VRZ8_9CHLO</name>
<accession>A0A835VRZ8</accession>
<dbReference type="EMBL" id="JAEHOD010000114">
    <property type="protein sequence ID" value="KAG2425620.1"/>
    <property type="molecule type" value="Genomic_DNA"/>
</dbReference>
<proteinExistence type="predicted"/>
<gene>
    <name evidence="2" type="ORF">HYH02_014993</name>
</gene>
<evidence type="ECO:0000313" key="2">
    <source>
        <dbReference type="EMBL" id="KAG2425620.1"/>
    </source>
</evidence>
<reference evidence="2" key="1">
    <citation type="journal article" date="2020" name="bioRxiv">
        <title>Comparative genomics of Chlamydomonas.</title>
        <authorList>
            <person name="Craig R.J."/>
            <person name="Hasan A.R."/>
            <person name="Ness R.W."/>
            <person name="Keightley P.D."/>
        </authorList>
    </citation>
    <scope>NUCLEOTIDE SEQUENCE</scope>
    <source>
        <strain evidence="2">CCAP 11/173</strain>
    </source>
</reference>